<comment type="similarity">
    <text evidence="8">Belongs to the polysaccharide lyase 1 family.</text>
</comment>
<comment type="cofactor">
    <cofactor evidence="8">
        <name>Ca(2+)</name>
        <dbReference type="ChEBI" id="CHEBI:29108"/>
    </cofactor>
    <text evidence="8">Binds 1 Ca(2+) ion. Required for its activity.</text>
</comment>
<dbReference type="EC" id="4.2.2.2" evidence="3 8"/>
<dbReference type="GO" id="GO:0046872">
    <property type="term" value="F:metal ion binding"/>
    <property type="evidence" value="ECO:0007669"/>
    <property type="project" value="UniProtKB-KW"/>
</dbReference>
<protein>
    <recommendedName>
        <fullName evidence="3 8">Pectate lyase</fullName>
        <ecNumber evidence="3 8">4.2.2.2</ecNumber>
    </recommendedName>
</protein>
<evidence type="ECO:0000256" key="4">
    <source>
        <dbReference type="ARBA" id="ARBA00022723"/>
    </source>
</evidence>
<evidence type="ECO:0000256" key="6">
    <source>
        <dbReference type="ARBA" id="ARBA00022837"/>
    </source>
</evidence>
<dbReference type="EMBL" id="JBJUIK010000008">
    <property type="protein sequence ID" value="KAL3519439.1"/>
    <property type="molecule type" value="Genomic_DNA"/>
</dbReference>
<accession>A0ABD2ZJY0</accession>
<evidence type="ECO:0000256" key="2">
    <source>
        <dbReference type="ARBA" id="ARBA00005220"/>
    </source>
</evidence>
<dbReference type="Pfam" id="PF00544">
    <property type="entry name" value="Pectate_lyase_4"/>
    <property type="match status" value="1"/>
</dbReference>
<comment type="catalytic activity">
    <reaction evidence="1 8">
        <text>Eliminative cleavage of (1-&gt;4)-alpha-D-galacturonan to give oligosaccharides with 4-deoxy-alpha-D-galact-4-enuronosyl groups at their non-reducing ends.</text>
        <dbReference type="EC" id="4.2.2.2"/>
    </reaction>
</comment>
<evidence type="ECO:0000313" key="11">
    <source>
        <dbReference type="Proteomes" id="UP001630127"/>
    </source>
</evidence>
<name>A0ABD2ZJY0_9GENT</name>
<keyword evidence="11" id="KW-1185">Reference proteome</keyword>
<dbReference type="SUPFAM" id="SSF51126">
    <property type="entry name" value="Pectin lyase-like"/>
    <property type="match status" value="1"/>
</dbReference>
<proteinExistence type="inferred from homology"/>
<keyword evidence="4 8" id="KW-0479">Metal-binding</keyword>
<dbReference type="Proteomes" id="UP001630127">
    <property type="component" value="Unassembled WGS sequence"/>
</dbReference>
<evidence type="ECO:0000259" key="9">
    <source>
        <dbReference type="SMART" id="SM00656"/>
    </source>
</evidence>
<feature type="domain" description="Pectate lyase" evidence="9">
    <location>
        <begin position="132"/>
        <end position="329"/>
    </location>
</feature>
<keyword evidence="6 8" id="KW-0106">Calcium</keyword>
<dbReference type="InterPro" id="IPR011050">
    <property type="entry name" value="Pectin_lyase_fold/virulence"/>
</dbReference>
<gene>
    <name evidence="10" type="ORF">ACH5RR_017588</name>
</gene>
<feature type="signal peptide" evidence="8">
    <location>
        <begin position="1"/>
        <end position="22"/>
    </location>
</feature>
<keyword evidence="7 8" id="KW-0456">Lyase</keyword>
<dbReference type="Gene3D" id="2.160.20.10">
    <property type="entry name" value="Single-stranded right-handed beta-helix, Pectin lyase-like"/>
    <property type="match status" value="1"/>
</dbReference>
<dbReference type="InterPro" id="IPR045032">
    <property type="entry name" value="PEL"/>
</dbReference>
<dbReference type="InterPro" id="IPR018082">
    <property type="entry name" value="AmbAllergen"/>
</dbReference>
<evidence type="ECO:0000313" key="10">
    <source>
        <dbReference type="EMBL" id="KAL3519439.1"/>
    </source>
</evidence>
<dbReference type="GO" id="GO:0030570">
    <property type="term" value="F:pectate lyase activity"/>
    <property type="evidence" value="ECO:0007669"/>
    <property type="project" value="UniProtKB-EC"/>
</dbReference>
<dbReference type="InterPro" id="IPR002022">
    <property type="entry name" value="Pec_lyase"/>
</dbReference>
<dbReference type="SMART" id="SM00656">
    <property type="entry name" value="Amb_all"/>
    <property type="match status" value="1"/>
</dbReference>
<evidence type="ECO:0000256" key="3">
    <source>
        <dbReference type="ARBA" id="ARBA00012272"/>
    </source>
</evidence>
<dbReference type="PANTHER" id="PTHR31683">
    <property type="entry name" value="PECTATE LYASE 18-RELATED"/>
    <property type="match status" value="1"/>
</dbReference>
<organism evidence="10 11">
    <name type="scientific">Cinchona calisaya</name>
    <dbReference type="NCBI Taxonomy" id="153742"/>
    <lineage>
        <taxon>Eukaryota</taxon>
        <taxon>Viridiplantae</taxon>
        <taxon>Streptophyta</taxon>
        <taxon>Embryophyta</taxon>
        <taxon>Tracheophyta</taxon>
        <taxon>Spermatophyta</taxon>
        <taxon>Magnoliopsida</taxon>
        <taxon>eudicotyledons</taxon>
        <taxon>Gunneridae</taxon>
        <taxon>Pentapetalae</taxon>
        <taxon>asterids</taxon>
        <taxon>lamiids</taxon>
        <taxon>Gentianales</taxon>
        <taxon>Rubiaceae</taxon>
        <taxon>Cinchonoideae</taxon>
        <taxon>Cinchoneae</taxon>
        <taxon>Cinchona</taxon>
    </lineage>
</organism>
<dbReference type="PRINTS" id="PR00807">
    <property type="entry name" value="AMBALLERGEN"/>
</dbReference>
<evidence type="ECO:0000256" key="8">
    <source>
        <dbReference type="RuleBase" id="RU361123"/>
    </source>
</evidence>
<keyword evidence="5 8" id="KW-0732">Signal</keyword>
<comment type="caution">
    <text evidence="10">The sequence shown here is derived from an EMBL/GenBank/DDBJ whole genome shotgun (WGS) entry which is preliminary data.</text>
</comment>
<evidence type="ECO:0000256" key="1">
    <source>
        <dbReference type="ARBA" id="ARBA00000695"/>
    </source>
</evidence>
<reference evidence="10 11" key="1">
    <citation type="submission" date="2024-11" db="EMBL/GenBank/DDBJ databases">
        <title>A near-complete genome assembly of Cinchona calisaya.</title>
        <authorList>
            <person name="Lian D.C."/>
            <person name="Zhao X.W."/>
            <person name="Wei L."/>
        </authorList>
    </citation>
    <scope>NUCLEOTIDE SEQUENCE [LARGE SCALE GENOMIC DNA]</scope>
    <source>
        <tissue evidence="10">Nenye</tissue>
    </source>
</reference>
<dbReference type="AlphaFoldDB" id="A0ABD2ZJY0"/>
<evidence type="ECO:0000256" key="7">
    <source>
        <dbReference type="ARBA" id="ARBA00023239"/>
    </source>
</evidence>
<dbReference type="InterPro" id="IPR012334">
    <property type="entry name" value="Pectin_lyas_fold"/>
</dbReference>
<sequence length="409" mass="46014">MSYLGSLLLVSCIVISFHTLKAQNSTSSKQLLQTAQSKIPDHSSAYIVHRGRINRKPLNIIDSCWRLKRHWSSNRQSLADCVVGFGHGSLGGRQGVIYIVTDQSDDPIDPKPGTLRFGVTRDVPLWIIFTRDMVINLKNELMINSYKTIDGRGVHVELAYGPCITIEDAKHVIIHGINIHDCKRGRPGYVKNAPNHHSYRRGCDGDGIKITNSSNVWIDHCYLSNSADGLIDAIHASKDITISNCRFTNHVKVMLLGHRDGYIADKVLRVTVAFNHFGPGLTERMPRLRYGYVHVANNYYEPWLLYAIGGSSNPTILSEANYFVASNDSTHKQVTKRELINGLGEAWQTWRWTSRRDAFRNGAYFIASGRRNGAPPYNRFQRFNVSDASHVPILTSDAGPLRCVINRRC</sequence>
<comment type="pathway">
    <text evidence="2 8">Glycan metabolism; pectin degradation; 2-dehydro-3-deoxy-D-gluconate from pectin: step 2/5.</text>
</comment>
<evidence type="ECO:0000256" key="5">
    <source>
        <dbReference type="ARBA" id="ARBA00022729"/>
    </source>
</evidence>
<dbReference type="PANTHER" id="PTHR31683:SF143">
    <property type="entry name" value="PECTATE LYASE"/>
    <property type="match status" value="1"/>
</dbReference>
<feature type="chain" id="PRO_5044532347" description="Pectate lyase" evidence="8">
    <location>
        <begin position="23"/>
        <end position="409"/>
    </location>
</feature>